<evidence type="ECO:0000313" key="1">
    <source>
        <dbReference type="EMBL" id="CAK9073968.1"/>
    </source>
</evidence>
<name>A0ABP0PED3_9DINO</name>
<evidence type="ECO:0000313" key="2">
    <source>
        <dbReference type="Proteomes" id="UP001642484"/>
    </source>
</evidence>
<reference evidence="1 2" key="1">
    <citation type="submission" date="2024-02" db="EMBL/GenBank/DDBJ databases">
        <authorList>
            <person name="Chen Y."/>
            <person name="Shah S."/>
            <person name="Dougan E. K."/>
            <person name="Thang M."/>
            <person name="Chan C."/>
        </authorList>
    </citation>
    <scope>NUCLEOTIDE SEQUENCE [LARGE SCALE GENOMIC DNA]</scope>
</reference>
<sequence>MTQSWSSAQIRPLAFRDRCNMSQSSAFSSWRDLDKSSRSVRFKVTTTMSSCWLTLLPSHMTCHGARNSSWVWHGHRATTASILGAVPSSIRLDPDLCQ</sequence>
<proteinExistence type="predicted"/>
<protein>
    <submittedName>
        <fullName evidence="1">Uncharacterized protein</fullName>
    </submittedName>
</protein>
<dbReference type="Proteomes" id="UP001642484">
    <property type="component" value="Unassembled WGS sequence"/>
</dbReference>
<keyword evidence="2" id="KW-1185">Reference proteome</keyword>
<gene>
    <name evidence="1" type="ORF">CCMP2556_LOCUS36453</name>
</gene>
<organism evidence="1 2">
    <name type="scientific">Durusdinium trenchii</name>
    <dbReference type="NCBI Taxonomy" id="1381693"/>
    <lineage>
        <taxon>Eukaryota</taxon>
        <taxon>Sar</taxon>
        <taxon>Alveolata</taxon>
        <taxon>Dinophyceae</taxon>
        <taxon>Suessiales</taxon>
        <taxon>Symbiodiniaceae</taxon>
        <taxon>Durusdinium</taxon>
    </lineage>
</organism>
<comment type="caution">
    <text evidence="1">The sequence shown here is derived from an EMBL/GenBank/DDBJ whole genome shotgun (WGS) entry which is preliminary data.</text>
</comment>
<accession>A0ABP0PED3</accession>
<dbReference type="EMBL" id="CAXAMN010022951">
    <property type="protein sequence ID" value="CAK9073968.1"/>
    <property type="molecule type" value="Genomic_DNA"/>
</dbReference>